<keyword evidence="1" id="KW-0732">Signal</keyword>
<dbReference type="Gene3D" id="3.10.450.50">
    <property type="match status" value="1"/>
</dbReference>
<protein>
    <recommendedName>
        <fullName evidence="2">DUF4440 domain-containing protein</fullName>
    </recommendedName>
</protein>
<proteinExistence type="predicted"/>
<dbReference type="Proteomes" id="UP000006073">
    <property type="component" value="Unassembled WGS sequence"/>
</dbReference>
<evidence type="ECO:0000259" key="2">
    <source>
        <dbReference type="Pfam" id="PF14534"/>
    </source>
</evidence>
<dbReference type="InterPro" id="IPR027843">
    <property type="entry name" value="DUF4440"/>
</dbReference>
<name>S2E1V2_INDAL</name>
<evidence type="ECO:0000313" key="4">
    <source>
        <dbReference type="Proteomes" id="UP000006073"/>
    </source>
</evidence>
<dbReference type="SUPFAM" id="SSF54427">
    <property type="entry name" value="NTF2-like"/>
    <property type="match status" value="1"/>
</dbReference>
<feature type="signal peptide" evidence="1">
    <location>
        <begin position="1"/>
        <end position="19"/>
    </location>
</feature>
<feature type="domain" description="DUF4440" evidence="2">
    <location>
        <begin position="28"/>
        <end position="136"/>
    </location>
</feature>
<dbReference type="Pfam" id="PF14534">
    <property type="entry name" value="DUF4440"/>
    <property type="match status" value="1"/>
</dbReference>
<sequence length="145" mass="16339">MKIFISLLFFFFTASQAYSQSVLPANDVKKAVNKLFEVMESGDRETLSRLLSEDLSYGHSSGLIQSKEAFVDEIIKREPIHLKNIKGREQTVSIVANTAIVRHIFVADGVMPNGEIVPVRIGNCMVWINKEGAWQLLVRQAFKLN</sequence>
<comment type="caution">
    <text evidence="3">The sequence shown here is derived from an EMBL/GenBank/DDBJ whole genome shotgun (WGS) entry which is preliminary data.</text>
</comment>
<dbReference type="AlphaFoldDB" id="S2E1V2"/>
<dbReference type="InterPro" id="IPR032710">
    <property type="entry name" value="NTF2-like_dom_sf"/>
</dbReference>
<keyword evidence="4" id="KW-1185">Reference proteome</keyword>
<dbReference type="RefSeq" id="WP_009032428.1">
    <property type="nucleotide sequence ID" value="NZ_ALWO02000023.1"/>
</dbReference>
<dbReference type="eggNOG" id="COG4319">
    <property type="taxonomic scope" value="Bacteria"/>
</dbReference>
<accession>S2E1V2</accession>
<feature type="chain" id="PRO_5004496500" description="DUF4440 domain-containing protein" evidence="1">
    <location>
        <begin position="20"/>
        <end position="145"/>
    </location>
</feature>
<evidence type="ECO:0000313" key="3">
    <source>
        <dbReference type="EMBL" id="EOZ98451.1"/>
    </source>
</evidence>
<reference evidence="3 4" key="1">
    <citation type="journal article" date="2013" name="Genome Announc.">
        <title>Draft Genome Sequence of Indibacter alkaliphilus Strain LW1T, Isolated from Lonar Lake, a Haloalkaline Lake in the Buldana District of Maharashtra, India.</title>
        <authorList>
            <person name="Singh A."/>
            <person name="Kumar Jangir P."/>
            <person name="Sharma R."/>
            <person name="Singh A."/>
            <person name="Kumar Pinnaka A."/>
            <person name="Shivaji S."/>
        </authorList>
    </citation>
    <scope>NUCLEOTIDE SEQUENCE [LARGE SCALE GENOMIC DNA]</scope>
    <source>
        <strain evidence="4">CCUG 57479 / KCTC 22604 / LW1</strain>
    </source>
</reference>
<organism evidence="3 4">
    <name type="scientific">Indibacter alkaliphilus (strain CCUG 57479 / KCTC 22604 / LW1)</name>
    <dbReference type="NCBI Taxonomy" id="1189612"/>
    <lineage>
        <taxon>Bacteria</taxon>
        <taxon>Pseudomonadati</taxon>
        <taxon>Bacteroidota</taxon>
        <taxon>Cytophagia</taxon>
        <taxon>Cytophagales</taxon>
        <taxon>Cyclobacteriaceae</taxon>
    </lineage>
</organism>
<dbReference type="EMBL" id="ALWO02000023">
    <property type="protein sequence ID" value="EOZ98451.1"/>
    <property type="molecule type" value="Genomic_DNA"/>
</dbReference>
<gene>
    <name evidence="3" type="ORF">A33Q_1105</name>
</gene>
<dbReference type="OrthoDB" id="5383110at2"/>
<dbReference type="STRING" id="1189612.A33Q_1105"/>
<evidence type="ECO:0000256" key="1">
    <source>
        <dbReference type="SAM" id="SignalP"/>
    </source>
</evidence>